<accession>A0ABR6ZHE1</accession>
<protein>
    <submittedName>
        <fullName evidence="1">ISKra4 family transposase</fullName>
    </submittedName>
</protein>
<proteinExistence type="predicted"/>
<keyword evidence="2" id="KW-1185">Reference proteome</keyword>
<organism evidence="1 2">
    <name type="scientific">Undibacterium umbellatum</name>
    <dbReference type="NCBI Taxonomy" id="2762300"/>
    <lineage>
        <taxon>Bacteria</taxon>
        <taxon>Pseudomonadati</taxon>
        <taxon>Pseudomonadota</taxon>
        <taxon>Betaproteobacteria</taxon>
        <taxon>Burkholderiales</taxon>
        <taxon>Oxalobacteraceae</taxon>
        <taxon>Undibacterium</taxon>
    </lineage>
</organism>
<dbReference type="RefSeq" id="WP_186956807.1">
    <property type="nucleotide sequence ID" value="NZ_JACOFX010000024.1"/>
</dbReference>
<dbReference type="Proteomes" id="UP000646911">
    <property type="component" value="Unassembled WGS sequence"/>
</dbReference>
<dbReference type="NCBIfam" id="NF033572">
    <property type="entry name" value="transpos_ISKra4"/>
    <property type="match status" value="1"/>
</dbReference>
<evidence type="ECO:0000313" key="2">
    <source>
        <dbReference type="Proteomes" id="UP000646911"/>
    </source>
</evidence>
<evidence type="ECO:0000313" key="1">
    <source>
        <dbReference type="EMBL" id="MBC3911094.1"/>
    </source>
</evidence>
<sequence>MRMIIEARIVSSTGSEKVVSLADIERGDGDLKQLGLNLSEGRDLMHDVQHALVNAQTHTFIEASRQCPYCHAELSIKTMRTIQYKTVYGKVTIDSPQLRRCTCKQSKGAASYSPLAQAIPFRMSPELEYLQVKWAAHLPYAAATKLLKEILPLDQAISTSGVKNRVRAVGQELDDKVESAIRGERQYPSCRTKKLKITAIAVDSAWLRQRPSRQQQDDAKLAEYFPSKRPPPTGRHVNIIAGRAVRDDGTSRVYGYVNKEVTSAATRLDHFLSEQMVGNDEKITIVSDGAAEFEKAVEGSVRPLKRLLDWFHIAMKFRAIEQSAQKFPELLAPNGRPIKDEIASAKWLTWHGKGSEAVERIKSIHDMFELALENPAYNALWWNLRGTYWYLDSNSKYLVNYGWRYRRGMPISSSIAESAVNEVVSLRCAKKRQMRWTDEGAHLLVQVRVAALNGELKMRDNPIPRRFTGKGTCDEQSKRVA</sequence>
<name>A0ABR6ZHE1_9BURK</name>
<gene>
    <name evidence="1" type="ORF">H8L47_26325</name>
</gene>
<reference evidence="1 2" key="1">
    <citation type="submission" date="2020-08" db="EMBL/GenBank/DDBJ databases">
        <title>Novel species isolated from subtropical streams in China.</title>
        <authorList>
            <person name="Lu H."/>
        </authorList>
    </citation>
    <scope>NUCLEOTIDE SEQUENCE [LARGE SCALE GENOMIC DNA]</scope>
    <source>
        <strain evidence="1 2">NL8W</strain>
    </source>
</reference>
<dbReference type="EMBL" id="JACOFX010000024">
    <property type="protein sequence ID" value="MBC3911094.1"/>
    <property type="molecule type" value="Genomic_DNA"/>
</dbReference>
<comment type="caution">
    <text evidence="1">The sequence shown here is derived from an EMBL/GenBank/DDBJ whole genome shotgun (WGS) entry which is preliminary data.</text>
</comment>